<reference evidence="1 2" key="1">
    <citation type="submission" date="2012-05" db="EMBL/GenBank/DDBJ databases">
        <title>Recombination and specialization in a pathogen metapopulation.</title>
        <authorList>
            <person name="Gardiner A."/>
            <person name="Kemen E."/>
            <person name="Schultz-Larsen T."/>
            <person name="MacLean D."/>
            <person name="Van Oosterhout C."/>
            <person name="Jones J.D.G."/>
        </authorList>
    </citation>
    <scope>NUCLEOTIDE SEQUENCE [LARGE SCALE GENOMIC DNA]</scope>
    <source>
        <strain evidence="1 2">Ac Nc2</strain>
    </source>
</reference>
<comment type="caution">
    <text evidence="1">The sequence shown here is derived from an EMBL/GenBank/DDBJ whole genome shotgun (WGS) entry which is preliminary data.</text>
</comment>
<dbReference type="InParanoid" id="A0A024GMN6"/>
<dbReference type="AlphaFoldDB" id="A0A024GMN6"/>
<organism evidence="1 2">
    <name type="scientific">Albugo candida</name>
    <dbReference type="NCBI Taxonomy" id="65357"/>
    <lineage>
        <taxon>Eukaryota</taxon>
        <taxon>Sar</taxon>
        <taxon>Stramenopiles</taxon>
        <taxon>Oomycota</taxon>
        <taxon>Peronosporomycetes</taxon>
        <taxon>Albuginales</taxon>
        <taxon>Albuginaceae</taxon>
        <taxon>Albugo</taxon>
    </lineage>
</organism>
<gene>
    <name evidence="1" type="ORF">BN9_086150</name>
</gene>
<evidence type="ECO:0000313" key="2">
    <source>
        <dbReference type="Proteomes" id="UP000053237"/>
    </source>
</evidence>
<dbReference type="Proteomes" id="UP000053237">
    <property type="component" value="Unassembled WGS sequence"/>
</dbReference>
<name>A0A024GMN6_9STRA</name>
<sequence length="141" mass="16369">MKIYQLQPCIFAMLGVTTTYHGFVGGEYIKLIRTEEEAEFPLGIAVEMAHVYIGGERLLYDVMAIYQKHNFDPVVALEGCWPDKEVSVWMDFRNHDPIQLKVRVSGNLDDIYEEGDLKGPYLYDPYEVYEDPDMFRTTSEQ</sequence>
<accession>A0A024GMN6</accession>
<protein>
    <submittedName>
        <fullName evidence="1">Uncharacterized protein</fullName>
    </submittedName>
</protein>
<keyword evidence="2" id="KW-1185">Reference proteome</keyword>
<proteinExistence type="predicted"/>
<dbReference type="EMBL" id="CAIX01000177">
    <property type="protein sequence ID" value="CCI47608.1"/>
    <property type="molecule type" value="Genomic_DNA"/>
</dbReference>
<evidence type="ECO:0000313" key="1">
    <source>
        <dbReference type="EMBL" id="CCI47608.1"/>
    </source>
</evidence>